<evidence type="ECO:0000256" key="7">
    <source>
        <dbReference type="RuleBase" id="RU363032"/>
    </source>
</evidence>
<sequence>MKLPRKRMITFEVIMGFLGLVYIYPILLVIINSIKTSTEVMNNAVTLPKFFSIHNYVYVWKYIDYARLFLNNIIVTSVGVLGIVFIGAIAAYKLSRTDTKYSWYIFIFCITPMLIPFQSIMITVLKLAKTLHLTNSVIGLGIQYWGFGAPMAIFIYHSFVKGIPREIDESSLMDGASSFTSFVRIIFPLLKPVTTTIIIINFMWIWNDFLLPLLMINGSNSTKTLSLAAYSFVGQYTTDWQYTLTAVVMTVLPAIIFFIALQKYIVRGVTDGAIKG</sequence>
<comment type="similarity">
    <text evidence="7">Belongs to the binding-protein-dependent transport system permease family.</text>
</comment>
<feature type="transmembrane region" description="Helical" evidence="7">
    <location>
        <begin position="181"/>
        <end position="206"/>
    </location>
</feature>
<keyword evidence="5 7" id="KW-1133">Transmembrane helix</keyword>
<dbReference type="Proteomes" id="UP000275368">
    <property type="component" value="Chromosome"/>
</dbReference>
<feature type="transmembrane region" description="Helical" evidence="7">
    <location>
        <begin position="142"/>
        <end position="160"/>
    </location>
</feature>
<dbReference type="EMBL" id="AP019308">
    <property type="protein sequence ID" value="BBH19410.1"/>
    <property type="molecule type" value="Genomic_DNA"/>
</dbReference>
<dbReference type="CDD" id="cd06261">
    <property type="entry name" value="TM_PBP2"/>
    <property type="match status" value="1"/>
</dbReference>
<protein>
    <submittedName>
        <fullName evidence="8">Sugar ABC transporter permease</fullName>
    </submittedName>
</protein>
<feature type="transmembrane region" description="Helical" evidence="7">
    <location>
        <begin position="103"/>
        <end position="122"/>
    </location>
</feature>
<reference evidence="8 9" key="1">
    <citation type="submission" date="2018-11" db="EMBL/GenBank/DDBJ databases">
        <title>Complete genome sequence of Paenibacillus baekrokdamisoli strain KCTC 33723.</title>
        <authorList>
            <person name="Kang S.W."/>
            <person name="Lee K.C."/>
            <person name="Kim K.K."/>
            <person name="Kim J.S."/>
            <person name="Kim D.S."/>
            <person name="Ko S.H."/>
            <person name="Yang S.H."/>
            <person name="Lee J.S."/>
        </authorList>
    </citation>
    <scope>NUCLEOTIDE SEQUENCE [LARGE SCALE GENOMIC DNA]</scope>
    <source>
        <strain evidence="8 9">KCTC 33723</strain>
    </source>
</reference>
<comment type="subcellular location">
    <subcellularLocation>
        <location evidence="1 7">Cell membrane</location>
        <topology evidence="1 7">Multi-pass membrane protein</topology>
    </subcellularLocation>
</comment>
<dbReference type="OrthoDB" id="9772609at2"/>
<evidence type="ECO:0000313" key="8">
    <source>
        <dbReference type="EMBL" id="BBH19410.1"/>
    </source>
</evidence>
<keyword evidence="9" id="KW-1185">Reference proteome</keyword>
<dbReference type="InterPro" id="IPR035906">
    <property type="entry name" value="MetI-like_sf"/>
</dbReference>
<dbReference type="PANTHER" id="PTHR43744:SF8">
    <property type="entry name" value="SN-GLYCEROL-3-PHOSPHATE TRANSPORT SYSTEM PERMEASE PROTEIN UGPE"/>
    <property type="match status" value="1"/>
</dbReference>
<evidence type="ECO:0000256" key="3">
    <source>
        <dbReference type="ARBA" id="ARBA00022475"/>
    </source>
</evidence>
<dbReference type="InterPro" id="IPR000515">
    <property type="entry name" value="MetI-like"/>
</dbReference>
<organism evidence="8 9">
    <name type="scientific">Paenibacillus baekrokdamisoli</name>
    <dbReference type="NCBI Taxonomy" id="1712516"/>
    <lineage>
        <taxon>Bacteria</taxon>
        <taxon>Bacillati</taxon>
        <taxon>Bacillota</taxon>
        <taxon>Bacilli</taxon>
        <taxon>Bacillales</taxon>
        <taxon>Paenibacillaceae</taxon>
        <taxon>Paenibacillus</taxon>
    </lineage>
</organism>
<evidence type="ECO:0000256" key="1">
    <source>
        <dbReference type="ARBA" id="ARBA00004651"/>
    </source>
</evidence>
<proteinExistence type="inferred from homology"/>
<dbReference type="GO" id="GO:0005886">
    <property type="term" value="C:plasma membrane"/>
    <property type="evidence" value="ECO:0007669"/>
    <property type="project" value="UniProtKB-SubCell"/>
</dbReference>
<dbReference type="PROSITE" id="PS50928">
    <property type="entry name" value="ABC_TM1"/>
    <property type="match status" value="1"/>
</dbReference>
<evidence type="ECO:0000256" key="2">
    <source>
        <dbReference type="ARBA" id="ARBA00022448"/>
    </source>
</evidence>
<feature type="transmembrane region" description="Helical" evidence="7">
    <location>
        <begin position="12"/>
        <end position="34"/>
    </location>
</feature>
<name>A0A3G9IKI6_9BACL</name>
<keyword evidence="3" id="KW-1003">Cell membrane</keyword>
<accession>A0A3G9IKI6</accession>
<keyword evidence="2 7" id="KW-0813">Transport</keyword>
<dbReference type="RefSeq" id="WP_125653752.1">
    <property type="nucleotide sequence ID" value="NZ_AP019308.1"/>
</dbReference>
<dbReference type="KEGG" id="pbk:Back11_07550"/>
<dbReference type="SUPFAM" id="SSF161098">
    <property type="entry name" value="MetI-like"/>
    <property type="match status" value="1"/>
</dbReference>
<feature type="transmembrane region" description="Helical" evidence="7">
    <location>
        <begin position="68"/>
        <end position="91"/>
    </location>
</feature>
<feature type="transmembrane region" description="Helical" evidence="7">
    <location>
        <begin position="240"/>
        <end position="261"/>
    </location>
</feature>
<evidence type="ECO:0000256" key="6">
    <source>
        <dbReference type="ARBA" id="ARBA00023136"/>
    </source>
</evidence>
<dbReference type="GO" id="GO:0055085">
    <property type="term" value="P:transmembrane transport"/>
    <property type="evidence" value="ECO:0007669"/>
    <property type="project" value="InterPro"/>
</dbReference>
<dbReference type="Gene3D" id="1.10.3720.10">
    <property type="entry name" value="MetI-like"/>
    <property type="match status" value="1"/>
</dbReference>
<evidence type="ECO:0000313" key="9">
    <source>
        <dbReference type="Proteomes" id="UP000275368"/>
    </source>
</evidence>
<dbReference type="PANTHER" id="PTHR43744">
    <property type="entry name" value="ABC TRANSPORTER PERMEASE PROTEIN MG189-RELATED-RELATED"/>
    <property type="match status" value="1"/>
</dbReference>
<dbReference type="Pfam" id="PF00528">
    <property type="entry name" value="BPD_transp_1"/>
    <property type="match status" value="1"/>
</dbReference>
<evidence type="ECO:0000256" key="5">
    <source>
        <dbReference type="ARBA" id="ARBA00022989"/>
    </source>
</evidence>
<evidence type="ECO:0000256" key="4">
    <source>
        <dbReference type="ARBA" id="ARBA00022692"/>
    </source>
</evidence>
<keyword evidence="4 7" id="KW-0812">Transmembrane</keyword>
<gene>
    <name evidence="8" type="ORF">Back11_07550</name>
</gene>
<keyword evidence="6 7" id="KW-0472">Membrane</keyword>
<dbReference type="AlphaFoldDB" id="A0A3G9IKI6"/>